<dbReference type="InterPro" id="IPR042099">
    <property type="entry name" value="ANL_N_sf"/>
</dbReference>
<dbReference type="PATRIC" id="fig|157838.3.peg.4325"/>
<comment type="subcellular location">
    <subcellularLocation>
        <location evidence="7">Cytoplasm</location>
    </subcellularLocation>
</comment>
<dbReference type="InterPro" id="IPR025110">
    <property type="entry name" value="AMP-bd_C"/>
</dbReference>
<dbReference type="SUPFAM" id="SSF56801">
    <property type="entry name" value="Acetyl-CoA synthetase-like"/>
    <property type="match status" value="1"/>
</dbReference>
<evidence type="ECO:0000313" key="11">
    <source>
        <dbReference type="Proteomes" id="UP000051888"/>
    </source>
</evidence>
<keyword evidence="1 7" id="KW-0963">Cytoplasm</keyword>
<evidence type="ECO:0000313" key="10">
    <source>
        <dbReference type="EMBL" id="KQL51203.1"/>
    </source>
</evidence>
<evidence type="ECO:0000256" key="1">
    <source>
        <dbReference type="ARBA" id="ARBA00022490"/>
    </source>
</evidence>
<dbReference type="NCBIfam" id="TIGR01734">
    <property type="entry name" value="D-ala-DACP-lig"/>
    <property type="match status" value="1"/>
</dbReference>
<dbReference type="Proteomes" id="UP000051888">
    <property type="component" value="Unassembled WGS sequence"/>
</dbReference>
<dbReference type="CDD" id="cd05945">
    <property type="entry name" value="DltA"/>
    <property type="match status" value="1"/>
</dbReference>
<comment type="caution">
    <text evidence="10">The sequence shown here is derived from an EMBL/GenBank/DDBJ whole genome shotgun (WGS) entry which is preliminary data.</text>
</comment>
<dbReference type="InterPro" id="IPR044507">
    <property type="entry name" value="DltA-like"/>
</dbReference>
<dbReference type="UniPathway" id="UPA00556"/>
<sequence>MNLIKSMEQLAANDPNRVSFKNRDDSITYGDLWSQSNRLASYIENNSEKQHSPIIVYGHMAPEMVVSFLGSVKAGHPYIPVDVSIPIDRIKRIIESSKAEFFFATEEMDVSHFENYPIKMVQSEELYHIRSSHEDVASEEKWVKEEDTFYIIYTSGSTGNPKGVQITANNLQSYVSWMLSDFPIEKQQIFLNQAPFSFDLSVMDLYPSLCTGGTLFAITKDMIANPKMLFAELSESNIQVWTSTPSFAQMCLMEPSFSKEMLPNLEVFLFCGEVLSADVARQLKERFPGARVFNLYGPTEATVAITMVEVTNELLAAHSILPIGYCKDDTQLLIVDENGNQLPDGEKGEMIIVGPSVSKGYLGEKELTDKSFFVKDGERAYRTGDAGYRKNGLLYYQGRLDFQVKVHGYRMELEEIEYNIAKSQYVDACVVVPVYKDGKIDYLSAFIVPAKHSFEKQYQLTGAIKKELSELLPSYMIPRKFSYTETLPMTPNGKVDRKRLSAEVMA</sequence>
<keyword evidence="3 7" id="KW-0547">Nucleotide-binding</keyword>
<proteinExistence type="inferred from homology"/>
<dbReference type="Gene3D" id="3.30.300.30">
    <property type="match status" value="1"/>
</dbReference>
<dbReference type="Gene3D" id="3.40.50.12780">
    <property type="entry name" value="N-terminal domain of ligase-like"/>
    <property type="match status" value="1"/>
</dbReference>
<dbReference type="FunFam" id="3.30.300.30:FF:000012">
    <property type="entry name" value="D-alanine--D-alanyl carrier protein ligase"/>
    <property type="match status" value="1"/>
</dbReference>
<dbReference type="AlphaFoldDB" id="A0A0Q3WSQ6"/>
<feature type="binding site" evidence="7">
    <location>
        <position position="385"/>
    </location>
    <ligand>
        <name>ATP</name>
        <dbReference type="ChEBI" id="CHEBI:30616"/>
    </ligand>
</feature>
<feature type="binding site" evidence="7">
    <location>
        <position position="494"/>
    </location>
    <ligand>
        <name>D-alanine</name>
        <dbReference type="ChEBI" id="CHEBI:57416"/>
    </ligand>
</feature>
<comment type="pathway">
    <text evidence="7">Cell wall biogenesis; lipoteichoic acid biosynthesis.</text>
</comment>
<evidence type="ECO:0000256" key="2">
    <source>
        <dbReference type="ARBA" id="ARBA00022598"/>
    </source>
</evidence>
<dbReference type="NCBIfam" id="NF003417">
    <property type="entry name" value="PRK04813.1"/>
    <property type="match status" value="1"/>
</dbReference>
<dbReference type="NCBIfam" id="TIGR01733">
    <property type="entry name" value="AA-adenyl-dom"/>
    <property type="match status" value="1"/>
</dbReference>
<dbReference type="EMBL" id="LJJC01000006">
    <property type="protein sequence ID" value="KQL51203.1"/>
    <property type="molecule type" value="Genomic_DNA"/>
</dbReference>
<dbReference type="PANTHER" id="PTHR45398:SF1">
    <property type="entry name" value="ENZYME, PUTATIVE (JCVI)-RELATED"/>
    <property type="match status" value="1"/>
</dbReference>
<evidence type="ECO:0000259" key="8">
    <source>
        <dbReference type="Pfam" id="PF00501"/>
    </source>
</evidence>
<feature type="domain" description="AMP-dependent synthetase/ligase" evidence="8">
    <location>
        <begin position="8"/>
        <end position="362"/>
    </location>
</feature>
<evidence type="ECO:0000256" key="4">
    <source>
        <dbReference type="ARBA" id="ARBA00022840"/>
    </source>
</evidence>
<dbReference type="GO" id="GO:0005524">
    <property type="term" value="F:ATP binding"/>
    <property type="evidence" value="ECO:0007669"/>
    <property type="project" value="UniProtKB-KW"/>
</dbReference>
<comment type="catalytic activity">
    <reaction evidence="7">
        <text>holo-[D-alanyl-carrier protein] + D-alanine + ATP = D-alanyl-[D-alanyl-carrier protein] + AMP + diphosphate</text>
        <dbReference type="Rhea" id="RHEA:55132"/>
        <dbReference type="Rhea" id="RHEA-COMP:14102"/>
        <dbReference type="Rhea" id="RHEA-COMP:14103"/>
        <dbReference type="ChEBI" id="CHEBI:30616"/>
        <dbReference type="ChEBI" id="CHEBI:33019"/>
        <dbReference type="ChEBI" id="CHEBI:57416"/>
        <dbReference type="ChEBI" id="CHEBI:64479"/>
        <dbReference type="ChEBI" id="CHEBI:138620"/>
        <dbReference type="ChEBI" id="CHEBI:456215"/>
        <dbReference type="EC" id="6.2.1.54"/>
    </reaction>
</comment>
<dbReference type="RefSeq" id="WP_055741507.1">
    <property type="nucleotide sequence ID" value="NZ_JAAIWL010000049.1"/>
</dbReference>
<dbReference type="InterPro" id="IPR010071">
    <property type="entry name" value="AA_adenyl_dom"/>
</dbReference>
<evidence type="ECO:0000256" key="5">
    <source>
        <dbReference type="ARBA" id="ARBA00054605"/>
    </source>
</evidence>
<gene>
    <name evidence="7" type="primary">dltA</name>
    <name evidence="10" type="ORF">AN964_19590</name>
</gene>
<feature type="binding site" evidence="7">
    <location>
        <begin position="154"/>
        <end position="155"/>
    </location>
    <ligand>
        <name>ATP</name>
        <dbReference type="ChEBI" id="CHEBI:30616"/>
    </ligand>
</feature>
<dbReference type="GO" id="GO:0070395">
    <property type="term" value="P:lipoteichoic acid biosynthetic process"/>
    <property type="evidence" value="ECO:0007669"/>
    <property type="project" value="UniProtKB-UniRule"/>
</dbReference>
<protein>
    <recommendedName>
        <fullName evidence="7">D-alanine--D-alanyl carrier protein ligase</fullName>
        <shortName evidence="7">DCL</shortName>
        <ecNumber evidence="7">6.2.1.54</ecNumber>
    </recommendedName>
    <alternativeName>
        <fullName evidence="7">D-alanine--poly(phosphoribitol) ligase subunit 1</fullName>
    </alternativeName>
    <alternativeName>
        <fullName evidence="7">D-alanine-activating enzyme</fullName>
        <shortName evidence="7">DAE</shortName>
    </alternativeName>
</protein>
<organism evidence="10 11">
    <name type="scientific">Heyndrickxia shackletonii</name>
    <dbReference type="NCBI Taxonomy" id="157838"/>
    <lineage>
        <taxon>Bacteria</taxon>
        <taxon>Bacillati</taxon>
        <taxon>Bacillota</taxon>
        <taxon>Bacilli</taxon>
        <taxon>Bacillales</taxon>
        <taxon>Bacillaceae</taxon>
        <taxon>Heyndrickxia</taxon>
    </lineage>
</organism>
<dbReference type="InterPro" id="IPR020845">
    <property type="entry name" value="AMP-binding_CS"/>
</dbReference>
<dbReference type="InterPro" id="IPR000873">
    <property type="entry name" value="AMP-dep_synth/lig_dom"/>
</dbReference>
<name>A0A0Q3WSQ6_9BACI</name>
<feature type="binding site" evidence="7">
    <location>
        <position position="199"/>
    </location>
    <ligand>
        <name>D-alanine</name>
        <dbReference type="ChEBI" id="CHEBI:57416"/>
    </ligand>
</feature>
<dbReference type="InterPro" id="IPR010072">
    <property type="entry name" value="DltA"/>
</dbReference>
<comment type="caution">
    <text evidence="7">Lacks conserved residue(s) required for the propagation of feature annotation.</text>
</comment>
<feature type="domain" description="AMP-binding enzyme C-terminal" evidence="9">
    <location>
        <begin position="415"/>
        <end position="494"/>
    </location>
</feature>
<accession>A0A0Q3WSQ6</accession>
<dbReference type="Pfam" id="PF13193">
    <property type="entry name" value="AMP-binding_C"/>
    <property type="match status" value="1"/>
</dbReference>
<keyword evidence="11" id="KW-1185">Reference proteome</keyword>
<keyword evidence="2 7" id="KW-0436">Ligase</keyword>
<dbReference type="InterPro" id="IPR045851">
    <property type="entry name" value="AMP-bd_C_sf"/>
</dbReference>
<dbReference type="PANTHER" id="PTHR45398">
    <property type="match status" value="1"/>
</dbReference>
<dbReference type="PROSITE" id="PS00455">
    <property type="entry name" value="AMP_BINDING"/>
    <property type="match status" value="1"/>
</dbReference>
<dbReference type="Pfam" id="PF00501">
    <property type="entry name" value="AMP-binding"/>
    <property type="match status" value="1"/>
</dbReference>
<reference evidence="10 11" key="1">
    <citation type="submission" date="2015-09" db="EMBL/GenBank/DDBJ databases">
        <title>Genome sequencing project for genomic taxonomy and phylogenomics of Bacillus-like bacteria.</title>
        <authorList>
            <person name="Liu B."/>
            <person name="Wang J."/>
            <person name="Zhu Y."/>
            <person name="Liu G."/>
            <person name="Chen Q."/>
            <person name="Chen Z."/>
            <person name="Lan J."/>
            <person name="Che J."/>
            <person name="Ge C."/>
            <person name="Shi H."/>
            <person name="Pan Z."/>
            <person name="Liu X."/>
        </authorList>
    </citation>
    <scope>NUCLEOTIDE SEQUENCE [LARGE SCALE GENOMIC DNA]</scope>
    <source>
        <strain evidence="10 11">LMG 18435</strain>
    </source>
</reference>
<comment type="similarity">
    <text evidence="6 7">Belongs to the ATP-dependent AMP-binding enzyme family. DltA subfamily.</text>
</comment>
<dbReference type="GO" id="GO:0005737">
    <property type="term" value="C:cytoplasm"/>
    <property type="evidence" value="ECO:0007669"/>
    <property type="project" value="UniProtKB-SubCell"/>
</dbReference>
<evidence type="ECO:0000256" key="7">
    <source>
        <dbReference type="HAMAP-Rule" id="MF_00593"/>
    </source>
</evidence>
<evidence type="ECO:0000256" key="3">
    <source>
        <dbReference type="ARBA" id="ARBA00022741"/>
    </source>
</evidence>
<dbReference type="OrthoDB" id="9765680at2"/>
<evidence type="ECO:0000256" key="6">
    <source>
        <dbReference type="ARBA" id="ARBA00061336"/>
    </source>
</evidence>
<feature type="binding site" evidence="7">
    <location>
        <position position="303"/>
    </location>
    <ligand>
        <name>D-alanine</name>
        <dbReference type="ChEBI" id="CHEBI:57416"/>
    </ligand>
</feature>
<dbReference type="STRING" id="157838.AN964_19590"/>
<dbReference type="EC" id="6.2.1.54" evidence="7"/>
<keyword evidence="4 7" id="KW-0067">ATP-binding</keyword>
<dbReference type="GO" id="GO:0047473">
    <property type="term" value="F:D-alanine [D-alanyl carrier protein] ligase activity"/>
    <property type="evidence" value="ECO:0007669"/>
    <property type="project" value="UniProtKB-UniRule"/>
</dbReference>
<evidence type="ECO:0000259" key="9">
    <source>
        <dbReference type="Pfam" id="PF13193"/>
    </source>
</evidence>
<feature type="binding site" evidence="7">
    <location>
        <position position="494"/>
    </location>
    <ligand>
        <name>ATP</name>
        <dbReference type="ChEBI" id="CHEBI:30616"/>
    </ligand>
</feature>
<dbReference type="HAMAP" id="MF_00593">
    <property type="entry name" value="DltA"/>
    <property type="match status" value="1"/>
</dbReference>
<feature type="binding site" evidence="7">
    <location>
        <begin position="396"/>
        <end position="399"/>
    </location>
    <ligand>
        <name>ATP</name>
        <dbReference type="ChEBI" id="CHEBI:30616"/>
    </ligand>
</feature>
<comment type="function">
    <text evidence="5 7">Catalyzes the first step in the D-alanylation of lipoteichoic acid (LTA), the activation of D-alanine and its transfer onto the D-alanyl carrier protein (Dcp) DltC. In an ATP-dependent two-step reaction, forms a high energy D-alanyl-AMP intermediate, followed by transfer of the D-alanyl residue as a thiol ester to the phosphopantheinyl prosthetic group of the Dcp. D-alanylation of LTA plays an important role in modulating the properties of the cell wall in Gram-positive bacteria, influencing the net charge of the cell wall.</text>
</comment>